<gene>
    <name evidence="6" type="ORF">J2W84_001733</name>
</gene>
<feature type="domain" description="HTH tetR-type" evidence="5">
    <location>
        <begin position="6"/>
        <end position="66"/>
    </location>
</feature>
<dbReference type="InterPro" id="IPR001647">
    <property type="entry name" value="HTH_TetR"/>
</dbReference>
<dbReference type="InterPro" id="IPR011075">
    <property type="entry name" value="TetR_C"/>
</dbReference>
<evidence type="ECO:0000256" key="2">
    <source>
        <dbReference type="ARBA" id="ARBA00023125"/>
    </source>
</evidence>
<evidence type="ECO:0000313" key="7">
    <source>
        <dbReference type="Proteomes" id="UP001264980"/>
    </source>
</evidence>
<dbReference type="PRINTS" id="PR00455">
    <property type="entry name" value="HTHTETR"/>
</dbReference>
<dbReference type="Pfam" id="PF00440">
    <property type="entry name" value="TetR_N"/>
    <property type="match status" value="1"/>
</dbReference>
<dbReference type="Proteomes" id="UP001264980">
    <property type="component" value="Unassembled WGS sequence"/>
</dbReference>
<accession>A0ABU1QU53</accession>
<dbReference type="PANTHER" id="PTHR47506">
    <property type="entry name" value="TRANSCRIPTIONAL REGULATORY PROTEIN"/>
    <property type="match status" value="1"/>
</dbReference>
<proteinExistence type="predicted"/>
<keyword evidence="3" id="KW-0804">Transcription</keyword>
<evidence type="ECO:0000256" key="3">
    <source>
        <dbReference type="ARBA" id="ARBA00023163"/>
    </source>
</evidence>
<keyword evidence="1" id="KW-0805">Transcription regulation</keyword>
<dbReference type="SUPFAM" id="SSF46689">
    <property type="entry name" value="Homeodomain-like"/>
    <property type="match status" value="1"/>
</dbReference>
<evidence type="ECO:0000256" key="1">
    <source>
        <dbReference type="ARBA" id="ARBA00023015"/>
    </source>
</evidence>
<sequence>MARNRNFDEQEILDRAIDLFKVRGYRGTTPEELVNTLGISRSSLYNTFGDKHSLLLKTLHRYYEKTVTALEHIIADTEDPLAGIKLIFKLSIEGTYPGGMPEGCFLINSIIEFGPDEPAAVEIVKKSIDATRAALLHFVACGKKTGKFSDSLDTETMADYLQNCINGIVVSAKAGMSQANCERMVESTLILLH</sequence>
<dbReference type="Gene3D" id="1.10.10.60">
    <property type="entry name" value="Homeodomain-like"/>
    <property type="match status" value="1"/>
</dbReference>
<name>A0ABU1QU53_9BACT</name>
<dbReference type="RefSeq" id="WP_309981963.1">
    <property type="nucleotide sequence ID" value="NZ_JAVDTI010000002.1"/>
</dbReference>
<dbReference type="PROSITE" id="PS50977">
    <property type="entry name" value="HTH_TETR_2"/>
    <property type="match status" value="1"/>
</dbReference>
<evidence type="ECO:0000313" key="6">
    <source>
        <dbReference type="EMBL" id="MDR6804687.1"/>
    </source>
</evidence>
<dbReference type="EMBL" id="JAVDTI010000002">
    <property type="protein sequence ID" value="MDR6804687.1"/>
    <property type="molecule type" value="Genomic_DNA"/>
</dbReference>
<dbReference type="Pfam" id="PF16925">
    <property type="entry name" value="TetR_C_13"/>
    <property type="match status" value="1"/>
</dbReference>
<protein>
    <submittedName>
        <fullName evidence="6">TetR/AcrR family transcriptional repressor of nem operon</fullName>
    </submittedName>
</protein>
<keyword evidence="7" id="KW-1185">Reference proteome</keyword>
<dbReference type="Gene3D" id="1.10.357.10">
    <property type="entry name" value="Tetracycline Repressor, domain 2"/>
    <property type="match status" value="1"/>
</dbReference>
<organism evidence="6 7">
    <name type="scientific">Dyadobacter fermentans</name>
    <dbReference type="NCBI Taxonomy" id="94254"/>
    <lineage>
        <taxon>Bacteria</taxon>
        <taxon>Pseudomonadati</taxon>
        <taxon>Bacteroidota</taxon>
        <taxon>Cytophagia</taxon>
        <taxon>Cytophagales</taxon>
        <taxon>Spirosomataceae</taxon>
        <taxon>Dyadobacter</taxon>
    </lineage>
</organism>
<evidence type="ECO:0000259" key="5">
    <source>
        <dbReference type="PROSITE" id="PS50977"/>
    </source>
</evidence>
<comment type="caution">
    <text evidence="6">The sequence shown here is derived from an EMBL/GenBank/DDBJ whole genome shotgun (WGS) entry which is preliminary data.</text>
</comment>
<dbReference type="InterPro" id="IPR036271">
    <property type="entry name" value="Tet_transcr_reg_TetR-rel_C_sf"/>
</dbReference>
<evidence type="ECO:0000256" key="4">
    <source>
        <dbReference type="PROSITE-ProRule" id="PRU00335"/>
    </source>
</evidence>
<feature type="DNA-binding region" description="H-T-H motif" evidence="4">
    <location>
        <begin position="29"/>
        <end position="48"/>
    </location>
</feature>
<dbReference type="SUPFAM" id="SSF48498">
    <property type="entry name" value="Tetracyclin repressor-like, C-terminal domain"/>
    <property type="match status" value="1"/>
</dbReference>
<dbReference type="InterPro" id="IPR009057">
    <property type="entry name" value="Homeodomain-like_sf"/>
</dbReference>
<dbReference type="PANTHER" id="PTHR47506:SF1">
    <property type="entry name" value="HTH-TYPE TRANSCRIPTIONAL REGULATOR YJDC"/>
    <property type="match status" value="1"/>
</dbReference>
<reference evidence="6 7" key="1">
    <citation type="submission" date="2023-07" db="EMBL/GenBank/DDBJ databases">
        <title>Sorghum-associated microbial communities from plants grown in Nebraska, USA.</title>
        <authorList>
            <person name="Schachtman D."/>
        </authorList>
    </citation>
    <scope>NUCLEOTIDE SEQUENCE [LARGE SCALE GENOMIC DNA]</scope>
    <source>
        <strain evidence="6 7">BE57</strain>
    </source>
</reference>
<keyword evidence="2 4" id="KW-0238">DNA-binding</keyword>